<feature type="transmembrane region" description="Helical" evidence="1">
    <location>
        <begin position="76"/>
        <end position="100"/>
    </location>
</feature>
<dbReference type="InterPro" id="IPR007349">
    <property type="entry name" value="DUF418"/>
</dbReference>
<dbReference type="Proteomes" id="UP000014018">
    <property type="component" value="Unassembled WGS sequence"/>
</dbReference>
<feature type="transmembrane region" description="Helical" evidence="1">
    <location>
        <begin position="147"/>
        <end position="170"/>
    </location>
</feature>
<protein>
    <recommendedName>
        <fullName evidence="2">DUF418 domain-containing protein</fullName>
    </recommendedName>
</protein>
<gene>
    <name evidence="3" type="ORF">IIU_05886</name>
</gene>
<keyword evidence="1" id="KW-1133">Transmembrane helix</keyword>
<sequence length="192" mass="22108">MQLLGIFCLSFLGSKNLLVFPLFLLGLAAGQYRIFENILENIRKYKAFTIVMAVLSLIGLLIQYTCLNHHTIVSVISYNIDLMIGPIISAYYAGILVLSLQSAWVQKLLCPLKYYGRMALTNYISQTALVLIGGYSFQLIGNITYSQSFFVCLGIYVIQLLFSMIWLRFFRMGPLEWLWRIGTYWKFIPIRK</sequence>
<evidence type="ECO:0000259" key="2">
    <source>
        <dbReference type="Pfam" id="PF04235"/>
    </source>
</evidence>
<dbReference type="InterPro" id="IPR052529">
    <property type="entry name" value="Bact_Transport_Assoc"/>
</dbReference>
<organism evidence="3 4">
    <name type="scientific">Bacillus cereus VD133</name>
    <dbReference type="NCBI Taxonomy" id="1053233"/>
    <lineage>
        <taxon>Bacteria</taxon>
        <taxon>Bacillati</taxon>
        <taxon>Bacillota</taxon>
        <taxon>Bacilli</taxon>
        <taxon>Bacillales</taxon>
        <taxon>Bacillaceae</taxon>
        <taxon>Bacillus</taxon>
        <taxon>Bacillus cereus group</taxon>
    </lineage>
</organism>
<keyword evidence="1" id="KW-0472">Membrane</keyword>
<feature type="transmembrane region" description="Helical" evidence="1">
    <location>
        <begin position="47"/>
        <end position="64"/>
    </location>
</feature>
<dbReference type="Pfam" id="PF04235">
    <property type="entry name" value="DUF418"/>
    <property type="match status" value="1"/>
</dbReference>
<evidence type="ECO:0000313" key="3">
    <source>
        <dbReference type="EMBL" id="EOO27505.1"/>
    </source>
</evidence>
<evidence type="ECO:0000313" key="4">
    <source>
        <dbReference type="Proteomes" id="UP000014018"/>
    </source>
</evidence>
<evidence type="ECO:0000256" key="1">
    <source>
        <dbReference type="SAM" id="Phobius"/>
    </source>
</evidence>
<proteinExistence type="predicted"/>
<accession>A0A9W5PL83</accession>
<keyword evidence="1" id="KW-0812">Transmembrane</keyword>
<name>A0A9W5PL83_BACCE</name>
<feature type="domain" description="DUF418" evidence="2">
    <location>
        <begin position="30"/>
        <end position="186"/>
    </location>
</feature>
<dbReference type="AlphaFoldDB" id="A0A9W5PL83"/>
<dbReference type="PANTHER" id="PTHR30590">
    <property type="entry name" value="INNER MEMBRANE PROTEIN"/>
    <property type="match status" value="1"/>
</dbReference>
<reference evidence="3 4" key="1">
    <citation type="submission" date="2012-12" db="EMBL/GenBank/DDBJ databases">
        <title>The Genome Sequence of Bacillus cereus VD133.</title>
        <authorList>
            <consortium name="The Broad Institute Genome Sequencing Platform"/>
            <consortium name="The Broad Institute Genome Sequencing Center for Infectious Disease"/>
            <person name="Feldgarden M."/>
            <person name="Van der Auwera G.A."/>
            <person name="Mahillon J."/>
            <person name="Duprez V."/>
            <person name="Timmery S."/>
            <person name="Mattelet C."/>
            <person name="Dierick K."/>
            <person name="Sun M."/>
            <person name="Yu Z."/>
            <person name="Zhu L."/>
            <person name="Hu X."/>
            <person name="Shank E.B."/>
            <person name="Swiecicka I."/>
            <person name="Hansen B.M."/>
            <person name="Andrup L."/>
            <person name="Walker B."/>
            <person name="Young S.K."/>
            <person name="Zeng Q."/>
            <person name="Gargeya S."/>
            <person name="Fitzgerald M."/>
            <person name="Haas B."/>
            <person name="Abouelleil A."/>
            <person name="Alvarado L."/>
            <person name="Arachchi H.M."/>
            <person name="Berlin A.M."/>
            <person name="Chapman S.B."/>
            <person name="Dewar J."/>
            <person name="Goldberg J."/>
            <person name="Griggs A."/>
            <person name="Gujja S."/>
            <person name="Hansen M."/>
            <person name="Howarth C."/>
            <person name="Imamovic A."/>
            <person name="Larimer J."/>
            <person name="McCowan C."/>
            <person name="Murphy C."/>
            <person name="Neiman D."/>
            <person name="Pearson M."/>
            <person name="Priest M."/>
            <person name="Roberts A."/>
            <person name="Saif S."/>
            <person name="Shea T."/>
            <person name="Sisk P."/>
            <person name="Sykes S."/>
            <person name="Wortman J."/>
            <person name="Nusbaum C."/>
            <person name="Birren B."/>
        </authorList>
    </citation>
    <scope>NUCLEOTIDE SEQUENCE [LARGE SCALE GENOMIC DNA]</scope>
    <source>
        <strain evidence="3 4">VD133</strain>
    </source>
</reference>
<feature type="transmembrane region" description="Helical" evidence="1">
    <location>
        <begin position="120"/>
        <end position="141"/>
    </location>
</feature>
<comment type="caution">
    <text evidence="3">The sequence shown here is derived from an EMBL/GenBank/DDBJ whole genome shotgun (WGS) entry which is preliminary data.</text>
</comment>
<dbReference type="EMBL" id="AHFB01000109">
    <property type="protein sequence ID" value="EOO27505.1"/>
    <property type="molecule type" value="Genomic_DNA"/>
</dbReference>
<dbReference type="PANTHER" id="PTHR30590:SF3">
    <property type="entry name" value="HYPOTHETICAL MEMBRANE SPANNING PROTEIN"/>
    <property type="match status" value="1"/>
</dbReference>